<keyword evidence="5" id="KW-1185">Reference proteome</keyword>
<dbReference type="GO" id="GO:0051082">
    <property type="term" value="F:unfolded protein binding"/>
    <property type="evidence" value="ECO:0007669"/>
    <property type="project" value="InterPro"/>
</dbReference>
<gene>
    <name evidence="4" type="ORF">A7A78_11905</name>
</gene>
<evidence type="ECO:0000313" key="5">
    <source>
        <dbReference type="Proteomes" id="UP000077552"/>
    </source>
</evidence>
<organism evidence="4 5">
    <name type="scientific">Aequorivita soesokkakensis</name>
    <dbReference type="NCBI Taxonomy" id="1385699"/>
    <lineage>
        <taxon>Bacteria</taxon>
        <taxon>Pseudomonadati</taxon>
        <taxon>Bacteroidota</taxon>
        <taxon>Flavobacteriia</taxon>
        <taxon>Flavobacteriales</taxon>
        <taxon>Flavobacteriaceae</taxon>
        <taxon>Aequorivita</taxon>
    </lineage>
</organism>
<evidence type="ECO:0008006" key="6">
    <source>
        <dbReference type="Google" id="ProtNLM"/>
    </source>
</evidence>
<keyword evidence="2 3" id="KW-0732">Signal</keyword>
<dbReference type="SMART" id="SM00935">
    <property type="entry name" value="OmpH"/>
    <property type="match status" value="1"/>
</dbReference>
<dbReference type="Proteomes" id="UP000077552">
    <property type="component" value="Unassembled WGS sequence"/>
</dbReference>
<evidence type="ECO:0000313" key="4">
    <source>
        <dbReference type="EMBL" id="OAD91724.1"/>
    </source>
</evidence>
<dbReference type="Pfam" id="PF03938">
    <property type="entry name" value="OmpH"/>
    <property type="match status" value="1"/>
</dbReference>
<dbReference type="PANTHER" id="PTHR35089:SF1">
    <property type="entry name" value="CHAPERONE PROTEIN SKP"/>
    <property type="match status" value="1"/>
</dbReference>
<dbReference type="OrthoDB" id="1524711at2"/>
<evidence type="ECO:0000256" key="1">
    <source>
        <dbReference type="ARBA" id="ARBA00009091"/>
    </source>
</evidence>
<proteinExistence type="inferred from homology"/>
<accession>A0A1A9LFL3</accession>
<dbReference type="EMBL" id="LXIE01000011">
    <property type="protein sequence ID" value="OAD91724.1"/>
    <property type="molecule type" value="Genomic_DNA"/>
</dbReference>
<dbReference type="GO" id="GO:0005829">
    <property type="term" value="C:cytosol"/>
    <property type="evidence" value="ECO:0007669"/>
    <property type="project" value="TreeGrafter"/>
</dbReference>
<dbReference type="PANTHER" id="PTHR35089">
    <property type="entry name" value="CHAPERONE PROTEIN SKP"/>
    <property type="match status" value="1"/>
</dbReference>
<dbReference type="GO" id="GO:0050821">
    <property type="term" value="P:protein stabilization"/>
    <property type="evidence" value="ECO:0007669"/>
    <property type="project" value="TreeGrafter"/>
</dbReference>
<dbReference type="SUPFAM" id="SSF111384">
    <property type="entry name" value="OmpH-like"/>
    <property type="match status" value="1"/>
</dbReference>
<comment type="caution">
    <text evidence="4">The sequence shown here is derived from an EMBL/GenBank/DDBJ whole genome shotgun (WGS) entry which is preliminary data.</text>
</comment>
<feature type="signal peptide" evidence="3">
    <location>
        <begin position="1"/>
        <end position="23"/>
    </location>
</feature>
<reference evidence="4 5" key="1">
    <citation type="submission" date="2016-05" db="EMBL/GenBank/DDBJ databases">
        <title>Genome sequencing of Vitellibacter soesokkakensis RSSK-12.</title>
        <authorList>
            <person name="Thevarajoo S."/>
            <person name="Selvaratnam C."/>
            <person name="Goh K.M."/>
            <person name="Chan K.-G."/>
            <person name="Chong C.S."/>
        </authorList>
    </citation>
    <scope>NUCLEOTIDE SEQUENCE [LARGE SCALE GENOMIC DNA]</scope>
    <source>
        <strain evidence="4 5">RSSK-12</strain>
    </source>
</reference>
<evidence type="ECO:0000256" key="2">
    <source>
        <dbReference type="ARBA" id="ARBA00022729"/>
    </source>
</evidence>
<dbReference type="Gene3D" id="3.30.910.20">
    <property type="entry name" value="Skp domain"/>
    <property type="match status" value="1"/>
</dbReference>
<protein>
    <recommendedName>
        <fullName evidence="6">Outer membrane chaperone Skp</fullName>
    </recommendedName>
</protein>
<evidence type="ECO:0000256" key="3">
    <source>
        <dbReference type="SAM" id="SignalP"/>
    </source>
</evidence>
<dbReference type="STRING" id="1385699.A7A78_11905"/>
<sequence>MKKMKTLLVAIALFVGATSFVNAQSKIAHINAQELIEAMPEYKAAQSQLEKVQKTYDTEIKAMAKELDTKMRQYDSEAAGKTDAENQKRVEEVQGMQNNIQAYRQQALQDLDNKRTDIFKPILEKAQSTIQRVAKAQGFQYVLDSTVGSGVILADGKDLMADVKKELGM</sequence>
<name>A0A1A9LFL3_9FLAO</name>
<dbReference type="InterPro" id="IPR024930">
    <property type="entry name" value="Skp_dom_sf"/>
</dbReference>
<feature type="chain" id="PRO_5008392213" description="Outer membrane chaperone Skp" evidence="3">
    <location>
        <begin position="24"/>
        <end position="169"/>
    </location>
</feature>
<comment type="similarity">
    <text evidence="1">Belongs to the Skp family.</text>
</comment>
<dbReference type="AlphaFoldDB" id="A0A1A9LFL3"/>
<dbReference type="RefSeq" id="WP_068761570.1">
    <property type="nucleotide sequence ID" value="NZ_LXIE01000011.1"/>
</dbReference>
<dbReference type="InterPro" id="IPR005632">
    <property type="entry name" value="Chaperone_Skp"/>
</dbReference>